<dbReference type="InterPro" id="IPR019539">
    <property type="entry name" value="GalKase_N"/>
</dbReference>
<dbReference type="Gene3D" id="3.30.70.890">
    <property type="entry name" value="GHMP kinase, C-terminal domain"/>
    <property type="match status" value="1"/>
</dbReference>
<dbReference type="InterPro" id="IPR000705">
    <property type="entry name" value="Galactokinase"/>
</dbReference>
<gene>
    <name evidence="7" type="ORF">BRYFOR_06611</name>
</gene>
<dbReference type="InterPro" id="IPR006204">
    <property type="entry name" value="GHMP_kinase_N_dom"/>
</dbReference>
<dbReference type="SUPFAM" id="SSF54211">
    <property type="entry name" value="Ribosomal protein S5 domain 2-like"/>
    <property type="match status" value="1"/>
</dbReference>
<dbReference type="eggNOG" id="COG0153">
    <property type="taxonomic scope" value="Bacteria"/>
</dbReference>
<keyword evidence="3 7" id="KW-0418">Kinase</keyword>
<evidence type="ECO:0000313" key="7">
    <source>
        <dbReference type="EMBL" id="EET61436.1"/>
    </source>
</evidence>
<keyword evidence="8" id="KW-1185">Reference proteome</keyword>
<proteinExistence type="inferred from homology"/>
<dbReference type="InterPro" id="IPR020568">
    <property type="entry name" value="Ribosomal_Su5_D2-typ_SF"/>
</dbReference>
<reference evidence="7" key="1">
    <citation type="submission" date="2009-07" db="EMBL/GenBank/DDBJ databases">
        <authorList>
            <person name="Weinstock G."/>
            <person name="Sodergren E."/>
            <person name="Clifton S."/>
            <person name="Fulton L."/>
            <person name="Fulton B."/>
            <person name="Courtney L."/>
            <person name="Fronick C."/>
            <person name="Harrison M."/>
            <person name="Strong C."/>
            <person name="Farmer C."/>
            <person name="Delahaunty K."/>
            <person name="Markovic C."/>
            <person name="Hall O."/>
            <person name="Minx P."/>
            <person name="Tomlinson C."/>
            <person name="Mitreva M."/>
            <person name="Nelson J."/>
            <person name="Hou S."/>
            <person name="Wollam A."/>
            <person name="Pepin K.H."/>
            <person name="Johnson M."/>
            <person name="Bhonagiri V."/>
            <person name="Nash W.E."/>
            <person name="Warren W."/>
            <person name="Chinwalla A."/>
            <person name="Mardis E.R."/>
            <person name="Wilson R.K."/>
        </authorList>
    </citation>
    <scope>NUCLEOTIDE SEQUENCE [LARGE SCALE GENOMIC DNA]</scope>
    <source>
        <strain evidence="7">DSM 14469</strain>
    </source>
</reference>
<evidence type="ECO:0000259" key="6">
    <source>
        <dbReference type="Pfam" id="PF10509"/>
    </source>
</evidence>
<dbReference type="STRING" id="168384.SAMN05660368_01555"/>
<dbReference type="GO" id="GO:0006012">
    <property type="term" value="P:galactose metabolic process"/>
    <property type="evidence" value="ECO:0007669"/>
    <property type="project" value="InterPro"/>
</dbReference>
<dbReference type="GO" id="GO:0004335">
    <property type="term" value="F:galactokinase activity"/>
    <property type="evidence" value="ECO:0007669"/>
    <property type="project" value="InterPro"/>
</dbReference>
<comment type="similarity">
    <text evidence="1">Belongs to the GHMP kinase family. GalK subfamily.</text>
</comment>
<sequence>MKQNQIAEALEKSSAAELFADLYGKDNVQENMERYRYLAAGFVKNFGDVDFELFSSPGRTEIGGNHTDHNHGKVLAGSVNQDCICAARKNDSNQIRIISETFHQDFTIDLDKLESDGKTTGTVPLIKGILAGFKERGFAVGGFDAFTTSNVISAAGVSSSASFEMLICSILNYFFNDNQMNVINYAHAGRYAENVYWKKASGLLDQMACACGGVVTIDFADNENPKVEKIDFSLDEIGCDLLIVNTGKGHANMSDEYSAVPVEMKKVAAYFGKEVLAEVPYEKLLENIPQLRGALGDRCVMRALHFYNENTRVDEEVAALKEKRYDDFLRLVCESGDSSWKWLQNCYCIETPQEQAICVALALTELYRKGIKKSACRIHGGGFAGVIMVILPKEYTADFTKYIEEKLNDKCVYKMTIRKYGAIHMEL</sequence>
<dbReference type="InterPro" id="IPR036554">
    <property type="entry name" value="GHMP_kinase_C_sf"/>
</dbReference>
<dbReference type="Pfam" id="PF00288">
    <property type="entry name" value="GHMP_kinases_N"/>
    <property type="match status" value="1"/>
</dbReference>
<keyword evidence="3 7" id="KW-0808">Transferase</keyword>
<dbReference type="PRINTS" id="PR00959">
    <property type="entry name" value="MEVGALKINASE"/>
</dbReference>
<protein>
    <submittedName>
        <fullName evidence="7">GHMP kinase, N-terminal domain protein</fullName>
    </submittedName>
</protein>
<feature type="domain" description="Galactokinase N-terminal" evidence="6">
    <location>
        <begin position="42"/>
        <end position="89"/>
    </location>
</feature>
<keyword evidence="2" id="KW-0547">Nucleotide-binding</keyword>
<accession>C6LDK2</accession>
<dbReference type="OrthoDB" id="250531at2"/>
<dbReference type="SUPFAM" id="SSF55060">
    <property type="entry name" value="GHMP Kinase, C-terminal domain"/>
    <property type="match status" value="1"/>
</dbReference>
<dbReference type="Pfam" id="PF10509">
    <property type="entry name" value="GalKase_gal_bdg"/>
    <property type="match status" value="1"/>
</dbReference>
<dbReference type="PANTHER" id="PTHR10457">
    <property type="entry name" value="MEVALONATE KINASE/GALACTOKINASE"/>
    <property type="match status" value="1"/>
</dbReference>
<evidence type="ECO:0000256" key="2">
    <source>
        <dbReference type="ARBA" id="ARBA00022741"/>
    </source>
</evidence>
<name>C6LDK2_9FIRM</name>
<dbReference type="InterPro" id="IPR006206">
    <property type="entry name" value="Mevalonate/galactokinase"/>
</dbReference>
<evidence type="ECO:0000256" key="1">
    <source>
        <dbReference type="ARBA" id="ARBA00006566"/>
    </source>
</evidence>
<dbReference type="GO" id="GO:0005524">
    <property type="term" value="F:ATP binding"/>
    <property type="evidence" value="ECO:0007669"/>
    <property type="project" value="UniProtKB-KW"/>
</dbReference>
<organism evidence="7 8">
    <name type="scientific">Marvinbryantia formatexigens DSM 14469</name>
    <dbReference type="NCBI Taxonomy" id="478749"/>
    <lineage>
        <taxon>Bacteria</taxon>
        <taxon>Bacillati</taxon>
        <taxon>Bacillota</taxon>
        <taxon>Clostridia</taxon>
        <taxon>Lachnospirales</taxon>
        <taxon>Lachnospiraceae</taxon>
        <taxon>Marvinbryantia</taxon>
    </lineage>
</organism>
<dbReference type="Proteomes" id="UP000005561">
    <property type="component" value="Unassembled WGS sequence"/>
</dbReference>
<evidence type="ECO:0000313" key="8">
    <source>
        <dbReference type="Proteomes" id="UP000005561"/>
    </source>
</evidence>
<comment type="caution">
    <text evidence="7">The sequence shown here is derived from an EMBL/GenBank/DDBJ whole genome shotgun (WGS) entry which is preliminary data.</text>
</comment>
<keyword evidence="4" id="KW-0067">ATP-binding</keyword>
<evidence type="ECO:0000259" key="5">
    <source>
        <dbReference type="Pfam" id="PF00288"/>
    </source>
</evidence>
<dbReference type="GO" id="GO:0005829">
    <property type="term" value="C:cytosol"/>
    <property type="evidence" value="ECO:0007669"/>
    <property type="project" value="TreeGrafter"/>
</dbReference>
<feature type="domain" description="GHMP kinase N-terminal" evidence="5">
    <location>
        <begin position="126"/>
        <end position="213"/>
    </location>
</feature>
<evidence type="ECO:0000256" key="4">
    <source>
        <dbReference type="ARBA" id="ARBA00022840"/>
    </source>
</evidence>
<dbReference type="AlphaFoldDB" id="C6LDK2"/>
<evidence type="ECO:0000256" key="3">
    <source>
        <dbReference type="ARBA" id="ARBA00022777"/>
    </source>
</evidence>
<dbReference type="Gene3D" id="3.30.230.10">
    <property type="match status" value="1"/>
</dbReference>
<dbReference type="PRINTS" id="PR00473">
    <property type="entry name" value="GALCTOKINASE"/>
</dbReference>
<dbReference type="PANTHER" id="PTHR10457:SF7">
    <property type="entry name" value="GALACTOKINASE-RELATED"/>
    <property type="match status" value="1"/>
</dbReference>
<dbReference type="EMBL" id="ACCL02000006">
    <property type="protein sequence ID" value="EET61436.1"/>
    <property type="molecule type" value="Genomic_DNA"/>
</dbReference>
<dbReference type="PIRSF" id="PIRSF000530">
    <property type="entry name" value="Galactokinase"/>
    <property type="match status" value="1"/>
</dbReference>
<dbReference type="RefSeq" id="WP_006861405.1">
    <property type="nucleotide sequence ID" value="NZ_ACCL02000006.1"/>
</dbReference>
<dbReference type="InterPro" id="IPR014721">
    <property type="entry name" value="Ribsml_uS5_D2-typ_fold_subgr"/>
</dbReference>